<evidence type="ECO:0000256" key="2">
    <source>
        <dbReference type="ARBA" id="ARBA00004994"/>
    </source>
</evidence>
<proteinExistence type="inferred from homology"/>
<dbReference type="InterPro" id="IPR003710">
    <property type="entry name" value="ApbA"/>
</dbReference>
<evidence type="ECO:0000256" key="11">
    <source>
        <dbReference type="RuleBase" id="RU362068"/>
    </source>
</evidence>
<keyword evidence="15" id="KW-1185">Reference proteome</keyword>
<name>A0ABZ0RUS4_9BACI</name>
<dbReference type="Pfam" id="PF08546">
    <property type="entry name" value="ApbA_C"/>
    <property type="match status" value="1"/>
</dbReference>
<dbReference type="GO" id="GO:0008677">
    <property type="term" value="F:2-dehydropantoate 2-reductase activity"/>
    <property type="evidence" value="ECO:0007669"/>
    <property type="project" value="UniProtKB-EC"/>
</dbReference>
<evidence type="ECO:0000256" key="7">
    <source>
        <dbReference type="ARBA" id="ARBA00022857"/>
    </source>
</evidence>
<dbReference type="SUPFAM" id="SSF48179">
    <property type="entry name" value="6-phosphogluconate dehydrogenase C-terminal domain-like"/>
    <property type="match status" value="1"/>
</dbReference>
<dbReference type="SUPFAM" id="SSF51735">
    <property type="entry name" value="NAD(P)-binding Rossmann-fold domains"/>
    <property type="match status" value="1"/>
</dbReference>
<dbReference type="InterPro" id="IPR050838">
    <property type="entry name" value="Ketopantoate_reductase"/>
</dbReference>
<dbReference type="EC" id="1.1.1.169" evidence="4 11"/>
<evidence type="ECO:0000256" key="6">
    <source>
        <dbReference type="ARBA" id="ARBA00022655"/>
    </source>
</evidence>
<reference evidence="14 15" key="1">
    <citation type="submission" date="2023-09" db="EMBL/GenBank/DDBJ databases">
        <authorList>
            <person name="Page C.A."/>
            <person name="Perez-Diaz I.M."/>
        </authorList>
    </citation>
    <scope>NUCLEOTIDE SEQUENCE [LARGE SCALE GENOMIC DNA]</scope>
    <source>
        <strain evidence="14 15">Ll15</strain>
    </source>
</reference>
<evidence type="ECO:0000313" key="15">
    <source>
        <dbReference type="Proteomes" id="UP001322664"/>
    </source>
</evidence>
<comment type="similarity">
    <text evidence="3 11">Belongs to the ketopantoate reductase family.</text>
</comment>
<dbReference type="EMBL" id="CP137624">
    <property type="protein sequence ID" value="WPK11056.1"/>
    <property type="molecule type" value="Genomic_DNA"/>
</dbReference>
<evidence type="ECO:0000256" key="4">
    <source>
        <dbReference type="ARBA" id="ARBA00013014"/>
    </source>
</evidence>
<dbReference type="Proteomes" id="UP001322664">
    <property type="component" value="Chromosome"/>
</dbReference>
<sequence length="340" mass="36812">MRIAILGAGSLGTVIGAYIAEGGQDVELIDVYEAHVQALNEKGAKIIGTTEMTAKVKAVTPEKMTGVYDLVLLLTKQLYNDSVLTNLLPFLHDSSVVCSLQNGIPESKIAEIVGCERVIAGAVEFGATFTEPGVSELTTEYNRFKQYAFQIGELNGEKTARIQKIQEVLALVGGTHISENLVGTKWSKLLINNAFSGLSAAMNTTYGGVLDNEISVRSAAHIIDETIKVGHANGITFAKMNDFDIASLEIREADDIEQHIKTLRVIIEPARLLKASMLQDLEKKRKTEIDFINGVVPQLAKGIATPYNDLVVAIVKQAEQEGSLPDFDTTVLALAELNNK</sequence>
<dbReference type="PANTHER" id="PTHR43765:SF2">
    <property type="entry name" value="2-DEHYDROPANTOATE 2-REDUCTASE"/>
    <property type="match status" value="1"/>
</dbReference>
<keyword evidence="6 11" id="KW-0566">Pantothenate biosynthesis</keyword>
<evidence type="ECO:0000259" key="13">
    <source>
        <dbReference type="Pfam" id="PF08546"/>
    </source>
</evidence>
<dbReference type="InterPro" id="IPR036291">
    <property type="entry name" value="NAD(P)-bd_dom_sf"/>
</dbReference>
<evidence type="ECO:0000256" key="5">
    <source>
        <dbReference type="ARBA" id="ARBA00019465"/>
    </source>
</evidence>
<comment type="pathway">
    <text evidence="2 11">Cofactor biosynthesis; (R)-pantothenate biosynthesis; (R)-pantoate from 3-methyl-2-oxobutanoate: step 2/2.</text>
</comment>
<dbReference type="InterPro" id="IPR008927">
    <property type="entry name" value="6-PGluconate_DH-like_C_sf"/>
</dbReference>
<evidence type="ECO:0000256" key="1">
    <source>
        <dbReference type="ARBA" id="ARBA00002919"/>
    </source>
</evidence>
<feature type="domain" description="Ketopantoate reductase N-terminal" evidence="12">
    <location>
        <begin position="3"/>
        <end position="139"/>
    </location>
</feature>
<evidence type="ECO:0000256" key="9">
    <source>
        <dbReference type="ARBA" id="ARBA00032024"/>
    </source>
</evidence>
<keyword evidence="8 11" id="KW-0560">Oxidoreductase</keyword>
<dbReference type="InterPro" id="IPR013752">
    <property type="entry name" value="KPA_reductase"/>
</dbReference>
<comment type="catalytic activity">
    <reaction evidence="10 11">
        <text>(R)-pantoate + NADP(+) = 2-dehydropantoate + NADPH + H(+)</text>
        <dbReference type="Rhea" id="RHEA:16233"/>
        <dbReference type="ChEBI" id="CHEBI:11561"/>
        <dbReference type="ChEBI" id="CHEBI:15378"/>
        <dbReference type="ChEBI" id="CHEBI:15980"/>
        <dbReference type="ChEBI" id="CHEBI:57783"/>
        <dbReference type="ChEBI" id="CHEBI:58349"/>
        <dbReference type="EC" id="1.1.1.169"/>
    </reaction>
</comment>
<dbReference type="Gene3D" id="3.40.50.720">
    <property type="entry name" value="NAD(P)-binding Rossmann-like Domain"/>
    <property type="match status" value="1"/>
</dbReference>
<dbReference type="NCBIfam" id="TIGR00745">
    <property type="entry name" value="apbA_panE"/>
    <property type="match status" value="1"/>
</dbReference>
<keyword evidence="7 11" id="KW-0521">NADP</keyword>
<evidence type="ECO:0000256" key="3">
    <source>
        <dbReference type="ARBA" id="ARBA00007870"/>
    </source>
</evidence>
<gene>
    <name evidence="14" type="ORF">R6U77_14325</name>
</gene>
<accession>A0ABZ0RUS4</accession>
<comment type="function">
    <text evidence="1 11">Catalyzes the NADPH-dependent reduction of ketopantoate into pantoic acid.</text>
</comment>
<evidence type="ECO:0000256" key="8">
    <source>
        <dbReference type="ARBA" id="ARBA00023002"/>
    </source>
</evidence>
<evidence type="ECO:0000259" key="12">
    <source>
        <dbReference type="Pfam" id="PF02558"/>
    </source>
</evidence>
<dbReference type="Gene3D" id="1.10.1040.10">
    <property type="entry name" value="N-(1-d-carboxylethyl)-l-norvaline Dehydrogenase, domain 2"/>
    <property type="match status" value="1"/>
</dbReference>
<dbReference type="Pfam" id="PF02558">
    <property type="entry name" value="ApbA"/>
    <property type="match status" value="1"/>
</dbReference>
<organism evidence="14 15">
    <name type="scientific">Lysinibacillus louembei</name>
    <dbReference type="NCBI Taxonomy" id="1470088"/>
    <lineage>
        <taxon>Bacteria</taxon>
        <taxon>Bacillati</taxon>
        <taxon>Bacillota</taxon>
        <taxon>Bacilli</taxon>
        <taxon>Bacillales</taxon>
        <taxon>Bacillaceae</taxon>
        <taxon>Lysinibacillus</taxon>
    </lineage>
</organism>
<dbReference type="RefSeq" id="WP_319836152.1">
    <property type="nucleotide sequence ID" value="NZ_CP137624.1"/>
</dbReference>
<dbReference type="PANTHER" id="PTHR43765">
    <property type="entry name" value="2-DEHYDROPANTOATE 2-REDUCTASE-RELATED"/>
    <property type="match status" value="1"/>
</dbReference>
<dbReference type="InterPro" id="IPR013328">
    <property type="entry name" value="6PGD_dom2"/>
</dbReference>
<evidence type="ECO:0000313" key="14">
    <source>
        <dbReference type="EMBL" id="WPK11056.1"/>
    </source>
</evidence>
<dbReference type="InterPro" id="IPR013332">
    <property type="entry name" value="KPR_N"/>
</dbReference>
<feature type="domain" description="Ketopantoate reductase C-terminal" evidence="13">
    <location>
        <begin position="181"/>
        <end position="318"/>
    </location>
</feature>
<evidence type="ECO:0000256" key="10">
    <source>
        <dbReference type="ARBA" id="ARBA00048793"/>
    </source>
</evidence>
<protein>
    <recommendedName>
        <fullName evidence="5 11">2-dehydropantoate 2-reductase</fullName>
        <ecNumber evidence="4 11">1.1.1.169</ecNumber>
    </recommendedName>
    <alternativeName>
        <fullName evidence="9 11">Ketopantoate reductase</fullName>
    </alternativeName>
</protein>